<evidence type="ECO:0000256" key="9">
    <source>
        <dbReference type="ARBA" id="ARBA00022723"/>
    </source>
</evidence>
<feature type="active site" evidence="16">
    <location>
        <position position="102"/>
    </location>
</feature>
<evidence type="ECO:0000256" key="12">
    <source>
        <dbReference type="ARBA" id="ARBA00022932"/>
    </source>
</evidence>
<dbReference type="Proteomes" id="UP000885847">
    <property type="component" value="Unassembled WGS sequence"/>
</dbReference>
<dbReference type="Gene3D" id="3.40.1170.60">
    <property type="match status" value="1"/>
</dbReference>
<dbReference type="GO" id="GO:0042276">
    <property type="term" value="P:error-prone translesion synthesis"/>
    <property type="evidence" value="ECO:0007669"/>
    <property type="project" value="TreeGrafter"/>
</dbReference>
<dbReference type="GO" id="GO:0003887">
    <property type="term" value="F:DNA-directed DNA polymerase activity"/>
    <property type="evidence" value="ECO:0007669"/>
    <property type="project" value="UniProtKB-UniRule"/>
</dbReference>
<dbReference type="InterPro" id="IPR043502">
    <property type="entry name" value="DNA/RNA_pol_sf"/>
</dbReference>
<keyword evidence="9 16" id="KW-0479">Metal-binding</keyword>
<feature type="domain" description="UmuC" evidence="17">
    <location>
        <begin position="2"/>
        <end position="183"/>
    </location>
</feature>
<comment type="catalytic activity">
    <reaction evidence="15 16">
        <text>DNA(n) + a 2'-deoxyribonucleoside 5'-triphosphate = DNA(n+1) + diphosphate</text>
        <dbReference type="Rhea" id="RHEA:22508"/>
        <dbReference type="Rhea" id="RHEA-COMP:17339"/>
        <dbReference type="Rhea" id="RHEA-COMP:17340"/>
        <dbReference type="ChEBI" id="CHEBI:33019"/>
        <dbReference type="ChEBI" id="CHEBI:61560"/>
        <dbReference type="ChEBI" id="CHEBI:173112"/>
        <dbReference type="EC" id="2.7.7.7"/>
    </reaction>
</comment>
<comment type="subcellular location">
    <subcellularLocation>
        <location evidence="1 16">Cytoplasm</location>
    </subcellularLocation>
</comment>
<evidence type="ECO:0000256" key="14">
    <source>
        <dbReference type="ARBA" id="ARBA00023204"/>
    </source>
</evidence>
<dbReference type="HAMAP" id="MF_01113">
    <property type="entry name" value="DNApol_IV"/>
    <property type="match status" value="1"/>
</dbReference>
<evidence type="ECO:0000256" key="3">
    <source>
        <dbReference type="ARBA" id="ARBA00011245"/>
    </source>
</evidence>
<dbReference type="PANTHER" id="PTHR11076:SF33">
    <property type="entry name" value="DNA POLYMERASE KAPPA"/>
    <property type="match status" value="1"/>
</dbReference>
<dbReference type="Pfam" id="PF00817">
    <property type="entry name" value="IMS"/>
    <property type="match status" value="1"/>
</dbReference>
<dbReference type="InterPro" id="IPR001126">
    <property type="entry name" value="UmuC"/>
</dbReference>
<dbReference type="GO" id="GO:0000287">
    <property type="term" value="F:magnesium ion binding"/>
    <property type="evidence" value="ECO:0007669"/>
    <property type="project" value="UniProtKB-UniRule"/>
</dbReference>
<dbReference type="Gene3D" id="1.10.150.20">
    <property type="entry name" value="5' to 3' exonuclease, C-terminal subdomain"/>
    <property type="match status" value="1"/>
</dbReference>
<evidence type="ECO:0000256" key="8">
    <source>
        <dbReference type="ARBA" id="ARBA00022705"/>
    </source>
</evidence>
<comment type="similarity">
    <text evidence="2 16">Belongs to the DNA polymerase type-Y family.</text>
</comment>
<dbReference type="Pfam" id="PF11799">
    <property type="entry name" value="IMS_C"/>
    <property type="match status" value="1"/>
</dbReference>
<evidence type="ECO:0000259" key="17">
    <source>
        <dbReference type="PROSITE" id="PS50173"/>
    </source>
</evidence>
<keyword evidence="10 16" id="KW-0227">DNA damage</keyword>
<dbReference type="EC" id="2.7.7.7" evidence="16"/>
<evidence type="ECO:0000256" key="11">
    <source>
        <dbReference type="ARBA" id="ARBA00022842"/>
    </source>
</evidence>
<dbReference type="FunFam" id="3.40.1170.60:FF:000001">
    <property type="entry name" value="DNA polymerase IV"/>
    <property type="match status" value="1"/>
</dbReference>
<reference evidence="18" key="1">
    <citation type="journal article" date="2020" name="mSystems">
        <title>Genome- and Community-Level Interaction Insights into Carbon Utilization and Element Cycling Functions of Hydrothermarchaeota in Hydrothermal Sediment.</title>
        <authorList>
            <person name="Zhou Z."/>
            <person name="Liu Y."/>
            <person name="Xu W."/>
            <person name="Pan J."/>
            <person name="Luo Z.H."/>
            <person name="Li M."/>
        </authorList>
    </citation>
    <scope>NUCLEOTIDE SEQUENCE [LARGE SCALE GENOMIC DNA]</scope>
    <source>
        <strain evidence="18">HyVt-102</strain>
    </source>
</reference>
<evidence type="ECO:0000256" key="7">
    <source>
        <dbReference type="ARBA" id="ARBA00022695"/>
    </source>
</evidence>
<keyword evidence="13 16" id="KW-0238">DNA-binding</keyword>
<evidence type="ECO:0000256" key="15">
    <source>
        <dbReference type="ARBA" id="ARBA00049244"/>
    </source>
</evidence>
<keyword evidence="7 16" id="KW-0548">Nucleotidyltransferase</keyword>
<dbReference type="FunFam" id="3.30.1490.100:FF:000004">
    <property type="entry name" value="DNA polymerase IV"/>
    <property type="match status" value="1"/>
</dbReference>
<keyword evidence="12 16" id="KW-0239">DNA-directed DNA polymerase</keyword>
<comment type="caution">
    <text evidence="18">The sequence shown here is derived from an EMBL/GenBank/DDBJ whole genome shotgun (WGS) entry which is preliminary data.</text>
</comment>
<dbReference type="SUPFAM" id="SSF100879">
    <property type="entry name" value="Lesion bypass DNA polymerase (Y-family), little finger domain"/>
    <property type="match status" value="1"/>
</dbReference>
<name>A0A7C0ZLR9_UNCW3</name>
<keyword evidence="11 16" id="KW-0460">Magnesium</keyword>
<evidence type="ECO:0000256" key="6">
    <source>
        <dbReference type="ARBA" id="ARBA00022679"/>
    </source>
</evidence>
<dbReference type="NCBIfam" id="NF002677">
    <property type="entry name" value="PRK02406.1"/>
    <property type="match status" value="1"/>
</dbReference>
<dbReference type="PANTHER" id="PTHR11076">
    <property type="entry name" value="DNA REPAIR POLYMERASE UMUC / TRANSFERASE FAMILY MEMBER"/>
    <property type="match status" value="1"/>
</dbReference>
<dbReference type="GO" id="GO:0005829">
    <property type="term" value="C:cytosol"/>
    <property type="evidence" value="ECO:0007669"/>
    <property type="project" value="TreeGrafter"/>
</dbReference>
<evidence type="ECO:0000256" key="5">
    <source>
        <dbReference type="ARBA" id="ARBA00022490"/>
    </source>
</evidence>
<dbReference type="GO" id="GO:0006261">
    <property type="term" value="P:DNA-templated DNA replication"/>
    <property type="evidence" value="ECO:0007669"/>
    <property type="project" value="UniProtKB-UniRule"/>
</dbReference>
<dbReference type="Gene3D" id="3.30.1490.100">
    <property type="entry name" value="DNA polymerase, Y-family, little finger domain"/>
    <property type="match status" value="1"/>
</dbReference>
<dbReference type="GO" id="GO:0003684">
    <property type="term" value="F:damaged DNA binding"/>
    <property type="evidence" value="ECO:0007669"/>
    <property type="project" value="InterPro"/>
</dbReference>
<proteinExistence type="inferred from homology"/>
<dbReference type="InterPro" id="IPR036775">
    <property type="entry name" value="DNA_pol_Y-fam_lit_finger_sf"/>
</dbReference>
<keyword evidence="5 16" id="KW-0963">Cytoplasm</keyword>
<dbReference type="AlphaFoldDB" id="A0A7C0ZLR9"/>
<evidence type="ECO:0000256" key="4">
    <source>
        <dbReference type="ARBA" id="ARBA00022457"/>
    </source>
</evidence>
<gene>
    <name evidence="16" type="primary">dinB</name>
    <name evidence="18" type="ORF">ENF18_07235</name>
</gene>
<dbReference type="EMBL" id="DQWE01000342">
    <property type="protein sequence ID" value="HDI83564.1"/>
    <property type="molecule type" value="Genomic_DNA"/>
</dbReference>
<evidence type="ECO:0000313" key="18">
    <source>
        <dbReference type="EMBL" id="HDI83564.1"/>
    </source>
</evidence>
<dbReference type="GO" id="GO:0009432">
    <property type="term" value="P:SOS response"/>
    <property type="evidence" value="ECO:0007669"/>
    <property type="project" value="TreeGrafter"/>
</dbReference>
<evidence type="ECO:0000256" key="10">
    <source>
        <dbReference type="ARBA" id="ARBA00022763"/>
    </source>
</evidence>
<sequence>MIAFCDIDAFYASVEEILRPELKGKPIIVGGSSGIKGVVATASYEARRYGVHSGMPIFQARKLCPYCIFLDGNFRVYEEYSRKFFNILEEFSPIVEHTSVDEAYLDITGCERLFGTPPEIGRMIKSRVFEETGLKVTIGIGISRAVSKMAADTVKPDGLIYIPEEETPEFLKSTPLERAKGLGKENRERLKNMGLKTVGDVLALPYNILGKVLDRGGLNWVFSLTDRGLNTEEKVKSVGRESTLYHNTGDVKVLFPLLYYLVERSVRDMRRKGYRTTRVVVKVRFSDFKTITRGKRIPATDISSDIFRVASILLEDMVDRFVRLIGVRLEGFVPASGLFPDDKKERLEEGIHYIRERFGFNSILHARVLEMKRNYVEDGDGFRLRTPSCSH</sequence>
<comment type="function">
    <text evidence="16">Poorly processive, error-prone DNA polymerase involved in untargeted mutagenesis. Copies undamaged DNA at stalled replication forks, which arise in vivo from mismatched or misaligned primer ends. These misaligned primers can be extended by PolIV. Exhibits no 3'-5' exonuclease (proofreading) activity. May be involved in translesional synthesis, in conjunction with the beta clamp from PolIII.</text>
</comment>
<keyword evidence="4 16" id="KW-0515">Mutator protein</keyword>
<dbReference type="InterPro" id="IPR022880">
    <property type="entry name" value="DNApol_IV"/>
</dbReference>
<feature type="binding site" evidence="16">
    <location>
        <position position="6"/>
    </location>
    <ligand>
        <name>Mg(2+)</name>
        <dbReference type="ChEBI" id="CHEBI:18420"/>
    </ligand>
</feature>
<evidence type="ECO:0000256" key="13">
    <source>
        <dbReference type="ARBA" id="ARBA00023125"/>
    </source>
</evidence>
<evidence type="ECO:0000256" key="16">
    <source>
        <dbReference type="HAMAP-Rule" id="MF_01113"/>
    </source>
</evidence>
<dbReference type="CDD" id="cd03586">
    <property type="entry name" value="PolY_Pol_IV_kappa"/>
    <property type="match status" value="1"/>
</dbReference>
<comment type="cofactor">
    <cofactor evidence="16">
        <name>Mg(2+)</name>
        <dbReference type="ChEBI" id="CHEBI:18420"/>
    </cofactor>
    <text evidence="16">Binds 2 magnesium ions per subunit.</text>
</comment>
<feature type="site" description="Substrate discrimination" evidence="16">
    <location>
        <position position="11"/>
    </location>
</feature>
<evidence type="ECO:0000256" key="2">
    <source>
        <dbReference type="ARBA" id="ARBA00010945"/>
    </source>
</evidence>
<dbReference type="InterPro" id="IPR043128">
    <property type="entry name" value="Rev_trsase/Diguanyl_cyclase"/>
</dbReference>
<feature type="binding site" evidence="16">
    <location>
        <position position="101"/>
    </location>
    <ligand>
        <name>Mg(2+)</name>
        <dbReference type="ChEBI" id="CHEBI:18420"/>
    </ligand>
</feature>
<dbReference type="InterPro" id="IPR050116">
    <property type="entry name" value="DNA_polymerase-Y"/>
</dbReference>
<dbReference type="GO" id="GO:0006281">
    <property type="term" value="P:DNA repair"/>
    <property type="evidence" value="ECO:0007669"/>
    <property type="project" value="UniProtKB-UniRule"/>
</dbReference>
<accession>A0A7C0ZLR9</accession>
<dbReference type="SUPFAM" id="SSF56672">
    <property type="entry name" value="DNA/RNA polymerases"/>
    <property type="match status" value="1"/>
</dbReference>
<protein>
    <recommendedName>
        <fullName evidence="16">DNA polymerase IV</fullName>
        <shortName evidence="16">Pol IV</shortName>
        <ecNumber evidence="16">2.7.7.7</ecNumber>
    </recommendedName>
</protein>
<dbReference type="PROSITE" id="PS50173">
    <property type="entry name" value="UMUC"/>
    <property type="match status" value="1"/>
</dbReference>
<comment type="subunit">
    <text evidence="3 16">Monomer.</text>
</comment>
<keyword evidence="14 16" id="KW-0234">DNA repair</keyword>
<keyword evidence="6 16" id="KW-0808">Transferase</keyword>
<keyword evidence="8 16" id="KW-0235">DNA replication</keyword>
<dbReference type="Gene3D" id="3.30.70.270">
    <property type="match status" value="1"/>
</dbReference>
<organism evidence="18">
    <name type="scientific">candidate division WOR-3 bacterium</name>
    <dbReference type="NCBI Taxonomy" id="2052148"/>
    <lineage>
        <taxon>Bacteria</taxon>
        <taxon>Bacteria division WOR-3</taxon>
    </lineage>
</organism>
<dbReference type="InterPro" id="IPR017961">
    <property type="entry name" value="DNA_pol_Y-fam_little_finger"/>
</dbReference>
<evidence type="ECO:0000256" key="1">
    <source>
        <dbReference type="ARBA" id="ARBA00004496"/>
    </source>
</evidence>